<gene>
    <name evidence="4" type="ORF">AG1IA_07451</name>
</gene>
<feature type="compositionally biased region" description="Polar residues" evidence="3">
    <location>
        <begin position="765"/>
        <end position="775"/>
    </location>
</feature>
<protein>
    <submittedName>
        <fullName evidence="4">NAP domain-containing protein</fullName>
    </submittedName>
</protein>
<evidence type="ECO:0000256" key="2">
    <source>
        <dbReference type="RuleBase" id="RU003876"/>
    </source>
</evidence>
<dbReference type="GO" id="GO:0005634">
    <property type="term" value="C:nucleus"/>
    <property type="evidence" value="ECO:0007669"/>
    <property type="project" value="InterPro"/>
</dbReference>
<feature type="compositionally biased region" description="Acidic residues" evidence="3">
    <location>
        <begin position="294"/>
        <end position="318"/>
    </location>
</feature>
<evidence type="ECO:0000313" key="4">
    <source>
        <dbReference type="EMBL" id="ELU38515.1"/>
    </source>
</evidence>
<feature type="region of interest" description="Disordered" evidence="3">
    <location>
        <begin position="905"/>
        <end position="1015"/>
    </location>
</feature>
<proteinExistence type="inferred from homology"/>
<evidence type="ECO:0000256" key="1">
    <source>
        <dbReference type="ARBA" id="ARBA00009947"/>
    </source>
</evidence>
<dbReference type="EMBL" id="AFRT01002134">
    <property type="protein sequence ID" value="ELU38515.1"/>
    <property type="molecule type" value="Genomic_DNA"/>
</dbReference>
<comment type="caution">
    <text evidence="4">The sequence shown here is derived from an EMBL/GenBank/DDBJ whole genome shotgun (WGS) entry which is preliminary data.</text>
</comment>
<sequence>MLKMAYPCMFANDVASKCHSTANVPNDQPISLMVEERLHEYSPVYAAARARTRDVPAKRRADEDTIKELASPLDVPQLNDQQQELVDAQTKLHERAEIAVDIATQKIMQPIYAARREAVKSLPRFWGTALAQHARLAVVVAGQDDMKALSHLTDLWVEYDSVEPREFSENPYFSDKTLKKEYKYTPPTGTPAPGTNVDANGVSDAQEVFEWESHITPQSIKINWKDDAHNLTKLSPRIVNPEDPEDVEEIGSFFNWFEHGPDFGEIGPTIVQDIFPHALSYYRGEGEMGRAMIDSDDEMDSDEEDEEDDDDDEEEIDLEQPRKKKANWAIMAIKSRYVLVTPPTAARSFLPVSLIVDVQNMVQGRRIAPSERVALPLPAHLIRLDLSLFFSILNKIMSSHISEFDSGLVRLDAHELDGGHASADRSISPHADRVSESNLVYFPDNGSSNTSAFFVKHIAICTCDAPSAHSLPISDISNLHSPNNPPPGVIGSGNILQGPLSALPHTSTSVPVNVPGSLLPAVGEDDIAAERVLPGILPTRSDDLRSRFYRNLFSSPEPSRGHPTLVRTNVASGRRIFSIPIPTFDIAPTIELPSSRETSHNSICSLHQSSDAELSQVLHNGDSPPSPVVEAGSNHHNSPNLGPVTYVSPGKVHCPRPVACSTPSSLSGVFSYHDLNFPNPFNTSISPAFGIGAGSINESQYGTLPPATSTPILSSNEATRLTNNNANTQDLDDTSVMGYHLYFASPSECSHVPLLPSIMSPSLNSRENQFSSSSHPPLRQIGRTDGADNLTPTDPSPSYDYPSSLQEDSSGPVRNLGVLHSQSRAWSYSYGESHGDESEIGLVGNRSEESMFGPAIHPGSSQGPLYLNEDESAHVHLRPFVSAQIPHNTGAQIYSPMFHLTKRDAWVDGPSPPTPSPDPRIPHVHPENVLPESHYPEGPYSIALSSPAQVPGPVKPLVDGNEGDDEDESDNEDEYDQYLSSGEDGSVVPKSAVHNHVDGPANYQSRGLGHPLGKVAPVVLSESEGSAHPDDDFVRHC</sequence>
<keyword evidence="5" id="KW-1185">Reference proteome</keyword>
<dbReference type="Pfam" id="PF00956">
    <property type="entry name" value="NAP"/>
    <property type="match status" value="1"/>
</dbReference>
<dbReference type="InterPro" id="IPR037231">
    <property type="entry name" value="NAP-like_sf"/>
</dbReference>
<dbReference type="Gene3D" id="3.30.1120.90">
    <property type="entry name" value="Nucleosome assembly protein"/>
    <property type="match status" value="1"/>
</dbReference>
<dbReference type="STRING" id="983506.L8WKQ1"/>
<evidence type="ECO:0000256" key="3">
    <source>
        <dbReference type="SAM" id="MobiDB-lite"/>
    </source>
</evidence>
<feature type="compositionally biased region" description="Pro residues" evidence="3">
    <location>
        <begin position="910"/>
        <end position="919"/>
    </location>
</feature>
<evidence type="ECO:0000313" key="5">
    <source>
        <dbReference type="Proteomes" id="UP000011668"/>
    </source>
</evidence>
<feature type="region of interest" description="Disordered" evidence="3">
    <location>
        <begin position="765"/>
        <end position="812"/>
    </location>
</feature>
<organism evidence="4 5">
    <name type="scientific">Thanatephorus cucumeris (strain AG1-IA)</name>
    <name type="common">Rice sheath blight fungus</name>
    <name type="synonym">Rhizoctonia solani</name>
    <dbReference type="NCBI Taxonomy" id="983506"/>
    <lineage>
        <taxon>Eukaryota</taxon>
        <taxon>Fungi</taxon>
        <taxon>Dikarya</taxon>
        <taxon>Basidiomycota</taxon>
        <taxon>Agaricomycotina</taxon>
        <taxon>Agaricomycetes</taxon>
        <taxon>Cantharellales</taxon>
        <taxon>Ceratobasidiaceae</taxon>
        <taxon>Rhizoctonia</taxon>
        <taxon>Rhizoctonia solani AG-1</taxon>
    </lineage>
</organism>
<dbReference type="Proteomes" id="UP000011668">
    <property type="component" value="Unassembled WGS sequence"/>
</dbReference>
<reference evidence="4 5" key="1">
    <citation type="journal article" date="2013" name="Nat. Commun.">
        <title>The evolution and pathogenic mechanisms of the rice sheath blight pathogen.</title>
        <authorList>
            <person name="Zheng A."/>
            <person name="Lin R."/>
            <person name="Xu L."/>
            <person name="Qin P."/>
            <person name="Tang C."/>
            <person name="Ai P."/>
            <person name="Zhang D."/>
            <person name="Liu Y."/>
            <person name="Sun Z."/>
            <person name="Feng H."/>
            <person name="Wang Y."/>
            <person name="Chen Y."/>
            <person name="Liang X."/>
            <person name="Fu R."/>
            <person name="Li Q."/>
            <person name="Zhang J."/>
            <person name="Yu X."/>
            <person name="Xie Z."/>
            <person name="Ding L."/>
            <person name="Guan P."/>
            <person name="Tang J."/>
            <person name="Liang Y."/>
            <person name="Wang S."/>
            <person name="Deng Q."/>
            <person name="Li S."/>
            <person name="Zhu J."/>
            <person name="Wang L."/>
            <person name="Liu H."/>
            <person name="Li P."/>
        </authorList>
    </citation>
    <scope>NUCLEOTIDE SEQUENCE [LARGE SCALE GENOMIC DNA]</scope>
    <source>
        <strain evidence="5">AG-1 IA</strain>
    </source>
</reference>
<dbReference type="OrthoDB" id="19419at2759"/>
<dbReference type="HOGENOM" id="CLU_293238_0_0_1"/>
<accession>L8WKQ1</accession>
<comment type="similarity">
    <text evidence="1 2">Belongs to the nucleosome assembly protein (NAP) family.</text>
</comment>
<dbReference type="AlphaFoldDB" id="L8WKQ1"/>
<name>L8WKQ1_THACA</name>
<dbReference type="PANTHER" id="PTHR11875">
    <property type="entry name" value="TESTIS-SPECIFIC Y-ENCODED PROTEIN"/>
    <property type="match status" value="1"/>
</dbReference>
<dbReference type="GO" id="GO:0006334">
    <property type="term" value="P:nucleosome assembly"/>
    <property type="evidence" value="ECO:0007669"/>
    <property type="project" value="InterPro"/>
</dbReference>
<dbReference type="InterPro" id="IPR002164">
    <property type="entry name" value="NAP_family"/>
</dbReference>
<feature type="compositionally biased region" description="Low complexity" evidence="3">
    <location>
        <begin position="791"/>
        <end position="804"/>
    </location>
</feature>
<dbReference type="SUPFAM" id="SSF143113">
    <property type="entry name" value="NAP-like"/>
    <property type="match status" value="1"/>
</dbReference>
<feature type="region of interest" description="Disordered" evidence="3">
    <location>
        <begin position="616"/>
        <end position="641"/>
    </location>
</feature>
<feature type="region of interest" description="Disordered" evidence="3">
    <location>
        <begin position="294"/>
        <end position="320"/>
    </location>
</feature>
<feature type="compositionally biased region" description="Acidic residues" evidence="3">
    <location>
        <begin position="961"/>
        <end position="976"/>
    </location>
</feature>